<evidence type="ECO:0000256" key="11">
    <source>
        <dbReference type="ARBA" id="ARBA00023204"/>
    </source>
</evidence>
<dbReference type="SMART" id="SM00986">
    <property type="entry name" value="UDG"/>
    <property type="match status" value="1"/>
</dbReference>
<accession>A0A2V3ILN4</accession>
<dbReference type="InterPro" id="IPR005273">
    <property type="entry name" value="Ura-DNA_glyco_family4"/>
</dbReference>
<comment type="caution">
    <text evidence="14">The sequence shown here is derived from an EMBL/GenBank/DDBJ whole genome shotgun (WGS) entry which is preliminary data.</text>
</comment>
<reference evidence="14 15" key="1">
    <citation type="journal article" date="2018" name="Mol. Biol. Evol.">
        <title>Analysis of the draft genome of the red seaweed Gracilariopsis chorda provides insights into genome size evolution in Rhodophyta.</title>
        <authorList>
            <person name="Lee J."/>
            <person name="Yang E.C."/>
            <person name="Graf L."/>
            <person name="Yang J.H."/>
            <person name="Qiu H."/>
            <person name="Zel Zion U."/>
            <person name="Chan C.X."/>
            <person name="Stephens T.G."/>
            <person name="Weber A.P.M."/>
            <person name="Boo G.H."/>
            <person name="Boo S.M."/>
            <person name="Kim K.M."/>
            <person name="Shin Y."/>
            <person name="Jung M."/>
            <person name="Lee S.J."/>
            <person name="Yim H.S."/>
            <person name="Lee J.H."/>
            <person name="Bhattacharya D."/>
            <person name="Yoon H.S."/>
        </authorList>
    </citation>
    <scope>NUCLEOTIDE SEQUENCE [LARGE SCALE GENOMIC DNA]</scope>
    <source>
        <strain evidence="14 15">SKKU-2015</strain>
        <tissue evidence="14">Whole body</tissue>
    </source>
</reference>
<dbReference type="GO" id="GO:0006281">
    <property type="term" value="P:DNA repair"/>
    <property type="evidence" value="ECO:0007669"/>
    <property type="project" value="UniProtKB-KW"/>
</dbReference>
<evidence type="ECO:0000256" key="10">
    <source>
        <dbReference type="ARBA" id="ARBA00023014"/>
    </source>
</evidence>
<protein>
    <recommendedName>
        <fullName evidence="4">Type-4 uracil-DNA glycosylase</fullName>
        <ecNumber evidence="3">3.2.2.27</ecNumber>
    </recommendedName>
</protein>
<feature type="region of interest" description="Disordered" evidence="12">
    <location>
        <begin position="130"/>
        <end position="158"/>
    </location>
</feature>
<dbReference type="SUPFAM" id="SSF52141">
    <property type="entry name" value="Uracil-DNA glycosylase-like"/>
    <property type="match status" value="1"/>
</dbReference>
<feature type="domain" description="Uracil-DNA glycosylase-like" evidence="13">
    <location>
        <begin position="191"/>
        <end position="338"/>
    </location>
</feature>
<keyword evidence="9" id="KW-0408">Iron</keyword>
<evidence type="ECO:0000259" key="13">
    <source>
        <dbReference type="SMART" id="SM00986"/>
    </source>
</evidence>
<dbReference type="GO" id="GO:0046872">
    <property type="term" value="F:metal ion binding"/>
    <property type="evidence" value="ECO:0007669"/>
    <property type="project" value="UniProtKB-KW"/>
</dbReference>
<evidence type="ECO:0000256" key="7">
    <source>
        <dbReference type="ARBA" id="ARBA00022763"/>
    </source>
</evidence>
<evidence type="ECO:0000256" key="5">
    <source>
        <dbReference type="ARBA" id="ARBA00022485"/>
    </source>
</evidence>
<dbReference type="InterPro" id="IPR051536">
    <property type="entry name" value="UDG_Type-4/5"/>
</dbReference>
<feature type="region of interest" description="Disordered" evidence="12">
    <location>
        <begin position="78"/>
        <end position="99"/>
    </location>
</feature>
<evidence type="ECO:0000313" key="15">
    <source>
        <dbReference type="Proteomes" id="UP000247409"/>
    </source>
</evidence>
<dbReference type="Proteomes" id="UP000247409">
    <property type="component" value="Unassembled WGS sequence"/>
</dbReference>
<dbReference type="InterPro" id="IPR036895">
    <property type="entry name" value="Uracil-DNA_glycosylase-like_sf"/>
</dbReference>
<proteinExistence type="inferred from homology"/>
<keyword evidence="8" id="KW-0378">Hydrolase</keyword>
<dbReference type="OrthoDB" id="10267060at2759"/>
<feature type="compositionally biased region" description="Basic and acidic residues" evidence="12">
    <location>
        <begin position="137"/>
        <end position="158"/>
    </location>
</feature>
<dbReference type="Gene3D" id="3.40.470.10">
    <property type="entry name" value="Uracil-DNA glycosylase-like domain"/>
    <property type="match status" value="1"/>
</dbReference>
<dbReference type="NCBIfam" id="TIGR00758">
    <property type="entry name" value="UDG_fam4"/>
    <property type="match status" value="1"/>
</dbReference>
<keyword evidence="15" id="KW-1185">Reference proteome</keyword>
<name>A0A2V3ILN4_9FLOR</name>
<gene>
    <name evidence="14" type="ORF">BWQ96_07295</name>
</gene>
<evidence type="ECO:0000256" key="12">
    <source>
        <dbReference type="SAM" id="MobiDB-lite"/>
    </source>
</evidence>
<evidence type="ECO:0000256" key="1">
    <source>
        <dbReference type="ARBA" id="ARBA00001400"/>
    </source>
</evidence>
<dbReference type="EC" id="3.2.2.27" evidence="3"/>
<evidence type="ECO:0000256" key="4">
    <source>
        <dbReference type="ARBA" id="ARBA00019403"/>
    </source>
</evidence>
<evidence type="ECO:0000313" key="14">
    <source>
        <dbReference type="EMBL" id="PXF42991.1"/>
    </source>
</evidence>
<keyword evidence="10" id="KW-0411">Iron-sulfur</keyword>
<keyword evidence="5" id="KW-0004">4Fe-4S</keyword>
<comment type="catalytic activity">
    <reaction evidence="1">
        <text>Hydrolyzes single-stranded DNA or mismatched double-stranded DNA and polynucleotides, releasing free uracil.</text>
        <dbReference type="EC" id="3.2.2.27"/>
    </reaction>
</comment>
<keyword evidence="7" id="KW-0227">DNA damage</keyword>
<evidence type="ECO:0000256" key="6">
    <source>
        <dbReference type="ARBA" id="ARBA00022723"/>
    </source>
</evidence>
<evidence type="ECO:0000256" key="3">
    <source>
        <dbReference type="ARBA" id="ARBA00012030"/>
    </source>
</evidence>
<dbReference type="GO" id="GO:0004844">
    <property type="term" value="F:uracil DNA N-glycosylase activity"/>
    <property type="evidence" value="ECO:0007669"/>
    <property type="project" value="UniProtKB-EC"/>
</dbReference>
<dbReference type="EMBL" id="NBIV01000142">
    <property type="protein sequence ID" value="PXF42991.1"/>
    <property type="molecule type" value="Genomic_DNA"/>
</dbReference>
<dbReference type="PANTHER" id="PTHR33693:SF1">
    <property type="entry name" value="TYPE-4 URACIL-DNA GLYCOSYLASE"/>
    <property type="match status" value="1"/>
</dbReference>
<dbReference type="AlphaFoldDB" id="A0A2V3ILN4"/>
<dbReference type="Pfam" id="PF03167">
    <property type="entry name" value="UDG"/>
    <property type="match status" value="1"/>
</dbReference>
<organism evidence="14 15">
    <name type="scientific">Gracilariopsis chorda</name>
    <dbReference type="NCBI Taxonomy" id="448386"/>
    <lineage>
        <taxon>Eukaryota</taxon>
        <taxon>Rhodophyta</taxon>
        <taxon>Florideophyceae</taxon>
        <taxon>Rhodymeniophycidae</taxon>
        <taxon>Gracilariales</taxon>
        <taxon>Gracilariaceae</taxon>
        <taxon>Gracilariopsis</taxon>
    </lineage>
</organism>
<dbReference type="SMART" id="SM00987">
    <property type="entry name" value="UreE_C"/>
    <property type="match status" value="1"/>
</dbReference>
<keyword evidence="6" id="KW-0479">Metal-binding</keyword>
<keyword evidence="11" id="KW-0234">DNA repair</keyword>
<sequence length="360" mass="40709">MASSRKGTDIQGFLRHTFGTTSIPINTFHPVVKDLEEMNPVTVSRPFSKRMRTVVQSAGLNPLCFIPLAGYSKENLRTQSTNSSMASRPEGSFPKTRFCRWNPRAGISDAQRAAVFQPSPFHDYRIRRLGSTNNRQSDAKAPKEQESKSEPDGGTTRHMDAIQFSSHEDYLQTLQSMKGDPLEKEGGRIVTYRGSVKAKMMIIGEAPGEMEDKIGKPFVGRAGQLLDKIFTYGGFDTETQVYITNIVKRRPRQNRTPNTVEMQYYEPYLLGEIRLIKPAIIILAGAVATQAMLGSVSISKVRGQWFGGGEEAWMMPIFHPAYLLRNPIRKHDMVTDIEEIRRKYMQLLPHEKLQPLKRSN</sequence>
<comment type="similarity">
    <text evidence="2">Belongs to the uracil-DNA glycosylase (UDG) superfamily. Type 4 (UDGa) family.</text>
</comment>
<dbReference type="InterPro" id="IPR005122">
    <property type="entry name" value="Uracil-DNA_glycosylase-like"/>
</dbReference>
<dbReference type="GO" id="GO:0051539">
    <property type="term" value="F:4 iron, 4 sulfur cluster binding"/>
    <property type="evidence" value="ECO:0007669"/>
    <property type="project" value="UniProtKB-KW"/>
</dbReference>
<evidence type="ECO:0000256" key="9">
    <source>
        <dbReference type="ARBA" id="ARBA00023004"/>
    </source>
</evidence>
<evidence type="ECO:0000256" key="8">
    <source>
        <dbReference type="ARBA" id="ARBA00022801"/>
    </source>
</evidence>
<dbReference type="CDD" id="cd10030">
    <property type="entry name" value="UDG-F4_TTUDGA_SPO1dp_like"/>
    <property type="match status" value="1"/>
</dbReference>
<evidence type="ECO:0000256" key="2">
    <source>
        <dbReference type="ARBA" id="ARBA00006521"/>
    </source>
</evidence>
<dbReference type="PANTHER" id="PTHR33693">
    <property type="entry name" value="TYPE-5 URACIL-DNA GLYCOSYLASE"/>
    <property type="match status" value="1"/>
</dbReference>